<keyword evidence="2" id="KW-1277">Toxin-antitoxin system</keyword>
<protein>
    <submittedName>
        <fullName evidence="8">HicA-like toxin of HicAB toxin-antitoxin system</fullName>
    </submittedName>
</protein>
<proteinExistence type="inferred from homology"/>
<organism evidence="8 9">
    <name type="scientific">Heliophilum fasciatum</name>
    <dbReference type="NCBI Taxonomy" id="35700"/>
    <lineage>
        <taxon>Bacteria</taxon>
        <taxon>Bacillati</taxon>
        <taxon>Bacillota</taxon>
        <taxon>Clostridia</taxon>
        <taxon>Eubacteriales</taxon>
        <taxon>Heliobacteriaceae</taxon>
        <taxon>Heliophilum</taxon>
    </lineage>
</organism>
<dbReference type="InterPro" id="IPR038570">
    <property type="entry name" value="HicA_sf"/>
</dbReference>
<evidence type="ECO:0000313" key="8">
    <source>
        <dbReference type="EMBL" id="TCP62714.1"/>
    </source>
</evidence>
<reference evidence="8 9" key="1">
    <citation type="submission" date="2019-03" db="EMBL/GenBank/DDBJ databases">
        <title>Genomic Encyclopedia of Type Strains, Phase IV (KMG-IV): sequencing the most valuable type-strain genomes for metagenomic binning, comparative biology and taxonomic classification.</title>
        <authorList>
            <person name="Goeker M."/>
        </authorList>
    </citation>
    <scope>NUCLEOTIDE SEQUENCE [LARGE SCALE GENOMIC DNA]</scope>
    <source>
        <strain evidence="8 9">DSM 11170</strain>
    </source>
</reference>
<dbReference type="EMBL" id="SLXT01000019">
    <property type="protein sequence ID" value="TCP62714.1"/>
    <property type="molecule type" value="Genomic_DNA"/>
</dbReference>
<comment type="caution">
    <text evidence="8">The sequence shown here is derived from an EMBL/GenBank/DDBJ whole genome shotgun (WGS) entry which is preliminary data.</text>
</comment>
<keyword evidence="5" id="KW-0378">Hydrolase</keyword>
<evidence type="ECO:0000256" key="2">
    <source>
        <dbReference type="ARBA" id="ARBA00022649"/>
    </source>
</evidence>
<evidence type="ECO:0000256" key="4">
    <source>
        <dbReference type="ARBA" id="ARBA00022759"/>
    </source>
</evidence>
<dbReference type="GO" id="GO:0003729">
    <property type="term" value="F:mRNA binding"/>
    <property type="evidence" value="ECO:0007669"/>
    <property type="project" value="InterPro"/>
</dbReference>
<keyword evidence="3" id="KW-0540">Nuclease</keyword>
<evidence type="ECO:0000256" key="5">
    <source>
        <dbReference type="ARBA" id="ARBA00022801"/>
    </source>
</evidence>
<keyword evidence="4" id="KW-0255">Endonuclease</keyword>
<evidence type="ECO:0000256" key="3">
    <source>
        <dbReference type="ARBA" id="ARBA00022722"/>
    </source>
</evidence>
<dbReference type="Gene3D" id="3.30.920.30">
    <property type="entry name" value="Hypothetical protein"/>
    <property type="match status" value="1"/>
</dbReference>
<comment type="similarity">
    <text evidence="1">Belongs to the HicA mRNA interferase family.</text>
</comment>
<dbReference type="Pfam" id="PF07927">
    <property type="entry name" value="HicA_toxin"/>
    <property type="match status" value="1"/>
</dbReference>
<keyword evidence="7" id="KW-0346">Stress response</keyword>
<dbReference type="GO" id="GO:0004519">
    <property type="term" value="F:endonuclease activity"/>
    <property type="evidence" value="ECO:0007669"/>
    <property type="project" value="UniProtKB-KW"/>
</dbReference>
<evidence type="ECO:0000313" key="9">
    <source>
        <dbReference type="Proteomes" id="UP000294813"/>
    </source>
</evidence>
<accession>A0A4R2RIP5</accession>
<dbReference type="AlphaFoldDB" id="A0A4R2RIP5"/>
<dbReference type="SUPFAM" id="SSF54786">
    <property type="entry name" value="YcfA/nrd intein domain"/>
    <property type="match status" value="1"/>
</dbReference>
<dbReference type="InterPro" id="IPR012933">
    <property type="entry name" value="HicA_mRNA_interferase"/>
</dbReference>
<dbReference type="OrthoDB" id="361893at2"/>
<evidence type="ECO:0000256" key="1">
    <source>
        <dbReference type="ARBA" id="ARBA00006620"/>
    </source>
</evidence>
<keyword evidence="6" id="KW-0694">RNA-binding</keyword>
<dbReference type="GO" id="GO:0016787">
    <property type="term" value="F:hydrolase activity"/>
    <property type="evidence" value="ECO:0007669"/>
    <property type="project" value="UniProtKB-KW"/>
</dbReference>
<keyword evidence="9" id="KW-1185">Reference proteome</keyword>
<name>A0A4R2RIP5_9FIRM</name>
<sequence length="74" mass="8494">MAGVEKIIEKMLRQPSGIRFSEAEKVLEHYGYALVRKKGSHRHFRNSQGDVITVKEETPLKAAYIRDILARIGR</sequence>
<gene>
    <name evidence="8" type="ORF">EDD73_11962</name>
</gene>
<evidence type="ECO:0000256" key="7">
    <source>
        <dbReference type="ARBA" id="ARBA00023016"/>
    </source>
</evidence>
<evidence type="ECO:0000256" key="6">
    <source>
        <dbReference type="ARBA" id="ARBA00022884"/>
    </source>
</evidence>
<dbReference type="RefSeq" id="WP_131919748.1">
    <property type="nucleotide sequence ID" value="NZ_JAOQNU010000018.1"/>
</dbReference>
<dbReference type="Proteomes" id="UP000294813">
    <property type="component" value="Unassembled WGS sequence"/>
</dbReference>